<dbReference type="InterPro" id="IPR036291">
    <property type="entry name" value="NAD(P)-bd_dom_sf"/>
</dbReference>
<dbReference type="Gene3D" id="1.10.1040.10">
    <property type="entry name" value="N-(1-d-carboxylethyl)-l-norvaline Dehydrogenase, domain 2"/>
    <property type="match status" value="1"/>
</dbReference>
<dbReference type="Pfam" id="PF02558">
    <property type="entry name" value="ApbA"/>
    <property type="match status" value="1"/>
</dbReference>
<dbReference type="Proteomes" id="UP001597502">
    <property type="component" value="Unassembled WGS sequence"/>
</dbReference>
<dbReference type="NCBIfam" id="TIGR00745">
    <property type="entry name" value="apbA_panE"/>
    <property type="match status" value="1"/>
</dbReference>
<dbReference type="InterPro" id="IPR013328">
    <property type="entry name" value="6PGD_dom2"/>
</dbReference>
<keyword evidence="3 4" id="KW-0560">Oxidoreductase</keyword>
<dbReference type="SUPFAM" id="SSF51735">
    <property type="entry name" value="NAD(P)-binding Rossmann-fold domains"/>
    <property type="match status" value="1"/>
</dbReference>
<comment type="similarity">
    <text evidence="1 4">Belongs to the ketopantoate reductase family.</text>
</comment>
<evidence type="ECO:0000259" key="5">
    <source>
        <dbReference type="Pfam" id="PF02558"/>
    </source>
</evidence>
<feature type="domain" description="Ketopantoate reductase N-terminal" evidence="5">
    <location>
        <begin position="3"/>
        <end position="152"/>
    </location>
</feature>
<dbReference type="InterPro" id="IPR013752">
    <property type="entry name" value="KPA_reductase"/>
</dbReference>
<dbReference type="EC" id="1.1.1.169" evidence="4"/>
<comment type="function">
    <text evidence="4">Catalyzes the NADPH-dependent reduction of ketopantoate into pantoic acid.</text>
</comment>
<organism evidence="7 8">
    <name type="scientific">Lentibacillus juripiscarius</name>
    <dbReference type="NCBI Taxonomy" id="257446"/>
    <lineage>
        <taxon>Bacteria</taxon>
        <taxon>Bacillati</taxon>
        <taxon>Bacillota</taxon>
        <taxon>Bacilli</taxon>
        <taxon>Bacillales</taxon>
        <taxon>Bacillaceae</taxon>
        <taxon>Lentibacillus</taxon>
    </lineage>
</organism>
<comment type="pathway">
    <text evidence="4">Cofactor biosynthesis; (R)-pantothenate biosynthesis; (R)-pantoate from 3-methyl-2-oxobutanoate: step 2/2.</text>
</comment>
<dbReference type="RefSeq" id="WP_382395118.1">
    <property type="nucleotide sequence ID" value="NZ_JBHUNA010000034.1"/>
</dbReference>
<evidence type="ECO:0000256" key="4">
    <source>
        <dbReference type="RuleBase" id="RU362068"/>
    </source>
</evidence>
<dbReference type="Pfam" id="PF08546">
    <property type="entry name" value="ApbA_C"/>
    <property type="match status" value="1"/>
</dbReference>
<dbReference type="EMBL" id="JBHUNA010000034">
    <property type="protein sequence ID" value="MFD2762026.1"/>
    <property type="molecule type" value="Genomic_DNA"/>
</dbReference>
<comment type="catalytic activity">
    <reaction evidence="4">
        <text>(R)-pantoate + NADP(+) = 2-dehydropantoate + NADPH + H(+)</text>
        <dbReference type="Rhea" id="RHEA:16233"/>
        <dbReference type="ChEBI" id="CHEBI:11561"/>
        <dbReference type="ChEBI" id="CHEBI:15378"/>
        <dbReference type="ChEBI" id="CHEBI:15980"/>
        <dbReference type="ChEBI" id="CHEBI:57783"/>
        <dbReference type="ChEBI" id="CHEBI:58349"/>
        <dbReference type="EC" id="1.1.1.169"/>
    </reaction>
</comment>
<dbReference type="InterPro" id="IPR013332">
    <property type="entry name" value="KPR_N"/>
</dbReference>
<protein>
    <recommendedName>
        <fullName evidence="4">2-dehydropantoate 2-reductase</fullName>
        <ecNumber evidence="4">1.1.1.169</ecNumber>
    </recommendedName>
    <alternativeName>
        <fullName evidence="4">Ketopantoate reductase</fullName>
    </alternativeName>
</protein>
<keyword evidence="2 4" id="KW-0521">NADP</keyword>
<name>A0ABW5V7S6_9BACI</name>
<dbReference type="InterPro" id="IPR051402">
    <property type="entry name" value="KPR-Related"/>
</dbReference>
<evidence type="ECO:0000256" key="1">
    <source>
        <dbReference type="ARBA" id="ARBA00007870"/>
    </source>
</evidence>
<dbReference type="PANTHER" id="PTHR21708">
    <property type="entry name" value="PROBABLE 2-DEHYDROPANTOATE 2-REDUCTASE"/>
    <property type="match status" value="1"/>
</dbReference>
<dbReference type="PANTHER" id="PTHR21708:SF26">
    <property type="entry name" value="2-DEHYDROPANTOATE 2-REDUCTASE"/>
    <property type="match status" value="1"/>
</dbReference>
<proteinExistence type="inferred from homology"/>
<dbReference type="Gene3D" id="3.40.50.720">
    <property type="entry name" value="NAD(P)-binding Rossmann-like Domain"/>
    <property type="match status" value="1"/>
</dbReference>
<comment type="caution">
    <text evidence="7">The sequence shown here is derived from an EMBL/GenBank/DDBJ whole genome shotgun (WGS) entry which is preliminary data.</text>
</comment>
<dbReference type="InterPro" id="IPR003710">
    <property type="entry name" value="ApbA"/>
</dbReference>
<gene>
    <name evidence="7" type="ORF">ACFSUO_13790</name>
</gene>
<keyword evidence="8" id="KW-1185">Reference proteome</keyword>
<evidence type="ECO:0000256" key="2">
    <source>
        <dbReference type="ARBA" id="ARBA00022857"/>
    </source>
</evidence>
<evidence type="ECO:0000313" key="7">
    <source>
        <dbReference type="EMBL" id="MFD2762026.1"/>
    </source>
</evidence>
<feature type="domain" description="Ketopantoate reductase C-terminal" evidence="6">
    <location>
        <begin position="178"/>
        <end position="300"/>
    </location>
</feature>
<evidence type="ECO:0000259" key="6">
    <source>
        <dbReference type="Pfam" id="PF08546"/>
    </source>
</evidence>
<evidence type="ECO:0000313" key="8">
    <source>
        <dbReference type="Proteomes" id="UP001597502"/>
    </source>
</evidence>
<reference evidence="8" key="1">
    <citation type="journal article" date="2019" name="Int. J. Syst. Evol. Microbiol.">
        <title>The Global Catalogue of Microorganisms (GCM) 10K type strain sequencing project: providing services to taxonomists for standard genome sequencing and annotation.</title>
        <authorList>
            <consortium name="The Broad Institute Genomics Platform"/>
            <consortium name="The Broad Institute Genome Sequencing Center for Infectious Disease"/>
            <person name="Wu L."/>
            <person name="Ma J."/>
        </authorList>
    </citation>
    <scope>NUCLEOTIDE SEQUENCE [LARGE SCALE GENOMIC DNA]</scope>
    <source>
        <strain evidence="8">TISTR 1535</strain>
    </source>
</reference>
<accession>A0ABW5V7S6</accession>
<keyword evidence="4" id="KW-0566">Pantothenate biosynthesis</keyword>
<dbReference type="InterPro" id="IPR008927">
    <property type="entry name" value="6-PGluconate_DH-like_C_sf"/>
</dbReference>
<sequence length="307" mass="33363">MRIVVLGAGALGAYFGARWMETGVDVTFLVREKRAAQIRENGIRLNSTKGDYVAANPRVVTDADEIEAADLVLVSVKGYHLDGTLDQLRTLADKGACVLPVLNGMEHVSLLQKELGKKTVIGGLAFIFAGLNDKGHVEHTGNAHQLLFGPLDESQKVICDQLEAINQDAVIDSRQTEDISRELWKKYMFINALSGVTTAANLPIGPIRNHPETFHIVEMLLQEMKQLANAYDGKLTDADVTAAKQNLSNLDPEATSSTHKDRRKGATLEVDHLHGGAVRLAEAVNVAMPYTRTVLGLVKPFEYGGGN</sequence>
<evidence type="ECO:0000256" key="3">
    <source>
        <dbReference type="ARBA" id="ARBA00023002"/>
    </source>
</evidence>
<dbReference type="SUPFAM" id="SSF48179">
    <property type="entry name" value="6-phosphogluconate dehydrogenase C-terminal domain-like"/>
    <property type="match status" value="1"/>
</dbReference>